<dbReference type="InterPro" id="IPR036108">
    <property type="entry name" value="4pyrrol_syn_uPrphyn_synt_sf"/>
</dbReference>
<dbReference type="GO" id="GO:0006780">
    <property type="term" value="P:uroporphyrinogen III biosynthetic process"/>
    <property type="evidence" value="ECO:0007669"/>
    <property type="project" value="UniProtKB-UniRule"/>
</dbReference>
<feature type="domain" description="Tetrapyrrole biosynthesis uroporphyrinogen III synthase" evidence="10">
    <location>
        <begin position="14"/>
        <end position="226"/>
    </location>
</feature>
<dbReference type="GO" id="GO:0004852">
    <property type="term" value="F:uroporphyrinogen-III synthase activity"/>
    <property type="evidence" value="ECO:0007669"/>
    <property type="project" value="UniProtKB-UniRule"/>
</dbReference>
<comment type="function">
    <text evidence="6 9">Catalyzes cyclization of the linear tetrapyrrole, hydroxymethylbilane, to the macrocyclic uroporphyrinogen III.</text>
</comment>
<organism evidence="11 12">
    <name type="scientific">Acinetobacter schindleri</name>
    <dbReference type="NCBI Taxonomy" id="108981"/>
    <lineage>
        <taxon>Bacteria</taxon>
        <taxon>Pseudomonadati</taxon>
        <taxon>Pseudomonadota</taxon>
        <taxon>Gammaproteobacteria</taxon>
        <taxon>Moraxellales</taxon>
        <taxon>Moraxellaceae</taxon>
        <taxon>Acinetobacter</taxon>
    </lineage>
</organism>
<dbReference type="RefSeq" id="WP_163172375.1">
    <property type="nucleotide sequence ID" value="NZ_CP044463.1"/>
</dbReference>
<comment type="similarity">
    <text evidence="2 9">Belongs to the uroporphyrinogen-III synthase family.</text>
</comment>
<gene>
    <name evidence="11" type="ORF">FSC10_13895</name>
</gene>
<dbReference type="AlphaFoldDB" id="A0AAE6WYS7"/>
<dbReference type="PANTHER" id="PTHR38042:SF1">
    <property type="entry name" value="UROPORPHYRINOGEN-III SYNTHASE, CHLOROPLASTIC"/>
    <property type="match status" value="1"/>
</dbReference>
<evidence type="ECO:0000256" key="2">
    <source>
        <dbReference type="ARBA" id="ARBA00008133"/>
    </source>
</evidence>
<dbReference type="CDD" id="cd06578">
    <property type="entry name" value="HemD"/>
    <property type="match status" value="1"/>
</dbReference>
<evidence type="ECO:0000256" key="1">
    <source>
        <dbReference type="ARBA" id="ARBA00004772"/>
    </source>
</evidence>
<keyword evidence="4 9" id="KW-0456">Lyase</keyword>
<dbReference type="GO" id="GO:0006782">
    <property type="term" value="P:protoporphyrinogen IX biosynthetic process"/>
    <property type="evidence" value="ECO:0007669"/>
    <property type="project" value="UniProtKB-UniRule"/>
</dbReference>
<dbReference type="InterPro" id="IPR039793">
    <property type="entry name" value="UROS/Hem4"/>
</dbReference>
<dbReference type="Gene3D" id="3.40.50.10090">
    <property type="match status" value="2"/>
</dbReference>
<dbReference type="Pfam" id="PF02602">
    <property type="entry name" value="HEM4"/>
    <property type="match status" value="1"/>
</dbReference>
<evidence type="ECO:0000256" key="7">
    <source>
        <dbReference type="ARBA" id="ARBA00040167"/>
    </source>
</evidence>
<evidence type="ECO:0000256" key="4">
    <source>
        <dbReference type="ARBA" id="ARBA00023239"/>
    </source>
</evidence>
<proteinExistence type="inferred from homology"/>
<evidence type="ECO:0000256" key="9">
    <source>
        <dbReference type="RuleBase" id="RU366031"/>
    </source>
</evidence>
<evidence type="ECO:0000259" key="10">
    <source>
        <dbReference type="Pfam" id="PF02602"/>
    </source>
</evidence>
<dbReference type="PANTHER" id="PTHR38042">
    <property type="entry name" value="UROPORPHYRINOGEN-III SYNTHASE, CHLOROPLASTIC"/>
    <property type="match status" value="1"/>
</dbReference>
<dbReference type="EC" id="4.2.1.75" evidence="3 9"/>
<name>A0AAE6WYS7_9GAMM</name>
<evidence type="ECO:0000256" key="6">
    <source>
        <dbReference type="ARBA" id="ARBA00037589"/>
    </source>
</evidence>
<keyword evidence="5 9" id="KW-0627">Porphyrin biosynthesis</keyword>
<evidence type="ECO:0000313" key="11">
    <source>
        <dbReference type="EMBL" id="QIC68384.1"/>
    </source>
</evidence>
<comment type="pathway">
    <text evidence="1 9">Porphyrin-containing compound metabolism; protoporphyrin-IX biosynthesis; coproporphyrinogen-III from 5-aminolevulinate: step 3/4.</text>
</comment>
<accession>A0AAE6WYS7</accession>
<dbReference type="EMBL" id="CP044463">
    <property type="protein sequence ID" value="QIC68384.1"/>
    <property type="molecule type" value="Genomic_DNA"/>
</dbReference>
<reference evidence="11 12" key="1">
    <citation type="submission" date="2019-09" db="EMBL/GenBank/DDBJ databases">
        <title>Non-baumannii Acinetobacter spp. carrying blaNDM-1 isolated in China.</title>
        <authorList>
            <person name="Cui C."/>
            <person name="Chen C."/>
            <person name="Sun J."/>
            <person name="Liu Y."/>
        </authorList>
    </citation>
    <scope>NUCLEOTIDE SEQUENCE [LARGE SCALE GENOMIC DNA]</scope>
    <source>
        <strain evidence="11 12">HZE23-1</strain>
    </source>
</reference>
<evidence type="ECO:0000256" key="8">
    <source>
        <dbReference type="ARBA" id="ARBA00048617"/>
    </source>
</evidence>
<evidence type="ECO:0000313" key="12">
    <source>
        <dbReference type="Proteomes" id="UP000503505"/>
    </source>
</evidence>
<dbReference type="SUPFAM" id="SSF69618">
    <property type="entry name" value="HemD-like"/>
    <property type="match status" value="1"/>
</dbReference>
<evidence type="ECO:0000256" key="5">
    <source>
        <dbReference type="ARBA" id="ARBA00023244"/>
    </source>
</evidence>
<comment type="catalytic activity">
    <reaction evidence="8 9">
        <text>hydroxymethylbilane = uroporphyrinogen III + H2O</text>
        <dbReference type="Rhea" id="RHEA:18965"/>
        <dbReference type="ChEBI" id="CHEBI:15377"/>
        <dbReference type="ChEBI" id="CHEBI:57308"/>
        <dbReference type="ChEBI" id="CHEBI:57845"/>
        <dbReference type="EC" id="4.2.1.75"/>
    </reaction>
</comment>
<protein>
    <recommendedName>
        <fullName evidence="7 9">Uroporphyrinogen-III synthase</fullName>
        <ecNumber evidence="3 9">4.2.1.75</ecNumber>
    </recommendedName>
</protein>
<dbReference type="InterPro" id="IPR003754">
    <property type="entry name" value="4pyrrol_synth_uPrphyn_synth"/>
</dbReference>
<evidence type="ECO:0000256" key="3">
    <source>
        <dbReference type="ARBA" id="ARBA00013109"/>
    </source>
</evidence>
<dbReference type="Proteomes" id="UP000503505">
    <property type="component" value="Chromosome"/>
</dbReference>
<sequence length="259" mass="29234">MLFINTRPQDRAVRLTQQLQAAQIPVVELPLLELVAQPYSAELDSLYQQLNRAQVIVVVSPTAVQIGMQYLAQAGIELATLAHIQWIAVGRSTEQALLQYGIQSHVPEVETSEGMLQLPILESLEKDAVVAFWRGEGGRLFMMEHLHQQGVEVLNFVLYQRQCPVQSQQAIAALLPQFRHNNHYVVLMSSEASWLNWVQLMQQDISLISKGIYLVLGPRLDAILGEYRQHHAAAFEYIQLESLSSDVIVREMKRVLGNS</sequence>